<keyword evidence="3" id="KW-1185">Reference proteome</keyword>
<sequence length="335" mass="37318">MPVIRGRPRRCRQRRNLLPAASAAEQLDHELPRQASSLSSFTALKQALPQPEDDLFDACSVAGSETSLDPDSDSDSDSDDSSNDSDDEDSDGDSSGEGEAAGHSTSYHHLISQYEEEGPVLANRGDSAKKMIRTEERKWIKFCDVLTKERRLIDPAADPVDPDELLKKCHAPTFKAYLHWRCKNSRIKKESSIITYWKVLSMFYSDKCATWMDGKILFDIGNVLNQDIFAHEILRAEIALALIVAGATATRPGALIERLCYRLAFKQSFSSSSKQQSSLESSFLSSPLTVCQANKITTSLASSPILVSDDDDNNNQPAWVPDNNERSRIFKLWPQ</sequence>
<evidence type="ECO:0000256" key="1">
    <source>
        <dbReference type="SAM" id="MobiDB-lite"/>
    </source>
</evidence>
<dbReference type="EMBL" id="MU853979">
    <property type="protein sequence ID" value="KAK3934555.1"/>
    <property type="molecule type" value="Genomic_DNA"/>
</dbReference>
<proteinExistence type="predicted"/>
<feature type="compositionally biased region" description="Acidic residues" evidence="1">
    <location>
        <begin position="68"/>
        <end position="96"/>
    </location>
</feature>
<organism evidence="2 3">
    <name type="scientific">Diplogelasinospora grovesii</name>
    <dbReference type="NCBI Taxonomy" id="303347"/>
    <lineage>
        <taxon>Eukaryota</taxon>
        <taxon>Fungi</taxon>
        <taxon>Dikarya</taxon>
        <taxon>Ascomycota</taxon>
        <taxon>Pezizomycotina</taxon>
        <taxon>Sordariomycetes</taxon>
        <taxon>Sordariomycetidae</taxon>
        <taxon>Sordariales</taxon>
        <taxon>Diplogelasinosporaceae</taxon>
        <taxon>Diplogelasinospora</taxon>
    </lineage>
</organism>
<reference evidence="3" key="1">
    <citation type="journal article" date="2023" name="Mol. Phylogenet. Evol.">
        <title>Genome-scale phylogeny and comparative genomics of the fungal order Sordariales.</title>
        <authorList>
            <person name="Hensen N."/>
            <person name="Bonometti L."/>
            <person name="Westerberg I."/>
            <person name="Brannstrom I.O."/>
            <person name="Guillou S."/>
            <person name="Cros-Aarteil S."/>
            <person name="Calhoun S."/>
            <person name="Haridas S."/>
            <person name="Kuo A."/>
            <person name="Mondo S."/>
            <person name="Pangilinan J."/>
            <person name="Riley R."/>
            <person name="LaButti K."/>
            <person name="Andreopoulos B."/>
            <person name="Lipzen A."/>
            <person name="Chen C."/>
            <person name="Yan M."/>
            <person name="Daum C."/>
            <person name="Ng V."/>
            <person name="Clum A."/>
            <person name="Steindorff A."/>
            <person name="Ohm R.A."/>
            <person name="Martin F."/>
            <person name="Silar P."/>
            <person name="Natvig D.O."/>
            <person name="Lalanne C."/>
            <person name="Gautier V."/>
            <person name="Ament-Velasquez S.L."/>
            <person name="Kruys A."/>
            <person name="Hutchinson M.I."/>
            <person name="Powell A.J."/>
            <person name="Barry K."/>
            <person name="Miller A.N."/>
            <person name="Grigoriev I.V."/>
            <person name="Debuchy R."/>
            <person name="Gladieux P."/>
            <person name="Hiltunen Thoren M."/>
            <person name="Johannesson H."/>
        </authorList>
    </citation>
    <scope>NUCLEOTIDE SEQUENCE [LARGE SCALE GENOMIC DNA]</scope>
    <source>
        <strain evidence="3">CBS 340.73</strain>
    </source>
</reference>
<gene>
    <name evidence="2" type="ORF">QBC46DRAFT_347512</name>
</gene>
<protein>
    <submittedName>
        <fullName evidence="2">Uncharacterized protein</fullName>
    </submittedName>
</protein>
<comment type="caution">
    <text evidence="2">The sequence shown here is derived from an EMBL/GenBank/DDBJ whole genome shotgun (WGS) entry which is preliminary data.</text>
</comment>
<evidence type="ECO:0000313" key="3">
    <source>
        <dbReference type="Proteomes" id="UP001303473"/>
    </source>
</evidence>
<accession>A0AAN6MW39</accession>
<evidence type="ECO:0000313" key="2">
    <source>
        <dbReference type="EMBL" id="KAK3934555.1"/>
    </source>
</evidence>
<name>A0AAN6MW39_9PEZI</name>
<dbReference type="AlphaFoldDB" id="A0AAN6MW39"/>
<feature type="region of interest" description="Disordered" evidence="1">
    <location>
        <begin position="52"/>
        <end position="104"/>
    </location>
</feature>
<dbReference type="Proteomes" id="UP001303473">
    <property type="component" value="Unassembled WGS sequence"/>
</dbReference>